<accession>A0A6M3LC24</accession>
<sequence length="59" mass="6789">MGYYTERIMIHKSGDVGTVVKVEKSPSGDTIITIRRKDGTTHRDYDTYFRYKESTAKGQ</sequence>
<dbReference type="AlphaFoldDB" id="A0A6M3LC24"/>
<organism evidence="1">
    <name type="scientific">viral metagenome</name>
    <dbReference type="NCBI Taxonomy" id="1070528"/>
    <lineage>
        <taxon>unclassified sequences</taxon>
        <taxon>metagenomes</taxon>
        <taxon>organismal metagenomes</taxon>
    </lineage>
</organism>
<proteinExistence type="predicted"/>
<evidence type="ECO:0000313" key="1">
    <source>
        <dbReference type="EMBL" id="QJA91889.1"/>
    </source>
</evidence>
<dbReference type="EMBL" id="MT143021">
    <property type="protein sequence ID" value="QJA91889.1"/>
    <property type="molecule type" value="Genomic_DNA"/>
</dbReference>
<gene>
    <name evidence="1" type="ORF">MM415B03236_0015</name>
</gene>
<protein>
    <submittedName>
        <fullName evidence="1">Uncharacterized protein</fullName>
    </submittedName>
</protein>
<reference evidence="1" key="1">
    <citation type="submission" date="2020-03" db="EMBL/GenBank/DDBJ databases">
        <title>The deep terrestrial virosphere.</title>
        <authorList>
            <person name="Holmfeldt K."/>
            <person name="Nilsson E."/>
            <person name="Simone D."/>
            <person name="Lopez-Fernandez M."/>
            <person name="Wu X."/>
            <person name="de Brujin I."/>
            <person name="Lundin D."/>
            <person name="Andersson A."/>
            <person name="Bertilsson S."/>
            <person name="Dopson M."/>
        </authorList>
    </citation>
    <scope>NUCLEOTIDE SEQUENCE</scope>
    <source>
        <strain evidence="1">MM415B03236</strain>
    </source>
</reference>
<name>A0A6M3LC24_9ZZZZ</name>